<dbReference type="Gene3D" id="1.10.287.1060">
    <property type="entry name" value="ESAT-6-like"/>
    <property type="match status" value="1"/>
</dbReference>
<evidence type="ECO:0000313" key="1">
    <source>
        <dbReference type="EMBL" id="MDN4516433.1"/>
    </source>
</evidence>
<protein>
    <submittedName>
        <fullName evidence="1">WXG100 family type VII secretion target</fullName>
    </submittedName>
</protein>
<gene>
    <name evidence="1" type="ORF">QYF68_01150</name>
</gene>
<dbReference type="EMBL" id="JAUHTC010000007">
    <property type="protein sequence ID" value="MDN4516433.1"/>
    <property type="molecule type" value="Genomic_DNA"/>
</dbReference>
<dbReference type="RefSeq" id="WP_011777403.1">
    <property type="nucleotide sequence ID" value="NZ_CP070380.1"/>
</dbReference>
<proteinExistence type="predicted"/>
<dbReference type="Pfam" id="PF06013">
    <property type="entry name" value="WXG100"/>
    <property type="match status" value="1"/>
</dbReference>
<comment type="caution">
    <text evidence="1">The sequence shown here is derived from an EMBL/GenBank/DDBJ whole genome shotgun (WGS) entry which is preliminary data.</text>
</comment>
<name>A0ABT8H6P2_MYCAO</name>
<reference evidence="1" key="1">
    <citation type="submission" date="2023-07" db="EMBL/GenBank/DDBJ databases">
        <title>Degradation of tert-butanol by M. austroafricanum TBA100.</title>
        <authorList>
            <person name="Helbich S."/>
            <person name="Vainshtein Y."/>
        </authorList>
    </citation>
    <scope>NUCLEOTIDE SEQUENCE</scope>
    <source>
        <strain evidence="1">TBA100</strain>
    </source>
</reference>
<organism evidence="1 2">
    <name type="scientific">Mycolicibacterium austroafricanum</name>
    <name type="common">Mycobacterium austroafricanum</name>
    <dbReference type="NCBI Taxonomy" id="39687"/>
    <lineage>
        <taxon>Bacteria</taxon>
        <taxon>Bacillati</taxon>
        <taxon>Actinomycetota</taxon>
        <taxon>Actinomycetes</taxon>
        <taxon>Mycobacteriales</taxon>
        <taxon>Mycobacteriaceae</taxon>
        <taxon>Mycolicibacterium</taxon>
    </lineage>
</organism>
<sequence>MALEADVAVLAAEAATFDRITGELQAVRAQIEAIAAASSANLRGAAGDAAQAAMMRYREAADQQNRLLADISENINISGVKYDTTDADNASSLTNSMGSVL</sequence>
<dbReference type="InterPro" id="IPR036689">
    <property type="entry name" value="ESAT-6-like_sf"/>
</dbReference>
<dbReference type="Proteomes" id="UP001172687">
    <property type="component" value="Unassembled WGS sequence"/>
</dbReference>
<evidence type="ECO:0000313" key="2">
    <source>
        <dbReference type="Proteomes" id="UP001172687"/>
    </source>
</evidence>
<dbReference type="InterPro" id="IPR010310">
    <property type="entry name" value="T7SS_ESAT-6-like"/>
</dbReference>
<accession>A0ABT8H6P2</accession>
<dbReference type="SUPFAM" id="SSF140453">
    <property type="entry name" value="EsxAB dimer-like"/>
    <property type="match status" value="1"/>
</dbReference>
<keyword evidence="2" id="KW-1185">Reference proteome</keyword>